<evidence type="ECO:0000313" key="2">
    <source>
        <dbReference type="EMBL" id="POZ56256.1"/>
    </source>
</evidence>
<keyword evidence="3" id="KW-1185">Reference proteome</keyword>
<evidence type="ECO:0000313" key="3">
    <source>
        <dbReference type="Proteomes" id="UP000237319"/>
    </source>
</evidence>
<proteinExistence type="predicted"/>
<gene>
    <name evidence="2" type="ORF">LYSIN_01039</name>
</gene>
<dbReference type="AlphaFoldDB" id="A0A2S5CZN0"/>
<dbReference type="EMBL" id="PGLV01000001">
    <property type="protein sequence ID" value="POZ56256.1"/>
    <property type="molecule type" value="Genomic_DNA"/>
</dbReference>
<dbReference type="Proteomes" id="UP000237319">
    <property type="component" value="Unassembled WGS sequence"/>
</dbReference>
<name>A0A2S5CZN0_LYSSH</name>
<reference evidence="2 3" key="1">
    <citation type="submission" date="2017-11" db="EMBL/GenBank/DDBJ databases">
        <title>Genome sequence of Lysinibacillus sphaericus, a lignin-degrading bacteria isolated from municipal solid waste soil.</title>
        <authorList>
            <person name="Persinoti G.F."/>
            <person name="Paixao D.A."/>
            <person name="Bugg T.D."/>
            <person name="Squina F.M."/>
        </authorList>
    </citation>
    <scope>NUCLEOTIDE SEQUENCE [LARGE SCALE GENOMIC DNA]</scope>
    <source>
        <strain evidence="2 3">A1</strain>
    </source>
</reference>
<evidence type="ECO:0000259" key="1">
    <source>
        <dbReference type="Pfam" id="PF05709"/>
    </source>
</evidence>
<protein>
    <recommendedName>
        <fullName evidence="1">Siphovirus-type tail component RIFT-related domain-containing protein</fullName>
    </recommendedName>
</protein>
<sequence length="302" mass="34451">MDAKLVKANGEEIVLSHERFVTQDIIVSAIEIKRDVADVERRAGAINELVKHGTRKIHLHLMFIAKDHSDFTILRDKAFDLFTDLEPYYLYKAIPTKQSTMYEFELPGMQWGRELDFTPSEVAFLHGKRYFVINSDMSEVAQKGLTGQFTVELETYLLPYAESAATVKDLKLWDANKWEWNQGLTWDEDLQYKFTANNFTVKNLGNVKIDPRESELKITIKATASSHLEIRNRTTQEVFRFNGALSASDILILNGIHSFKNGANAILNTNKKLLTLAPGNNVFSVSGGTVQSIEFDFRFLYK</sequence>
<comment type="caution">
    <text evidence="2">The sequence shown here is derived from an EMBL/GenBank/DDBJ whole genome shotgun (WGS) entry which is preliminary data.</text>
</comment>
<accession>A0A2S5CZN0</accession>
<organism evidence="2 3">
    <name type="scientific">Lysinibacillus sphaericus</name>
    <name type="common">Bacillus sphaericus</name>
    <dbReference type="NCBI Taxonomy" id="1421"/>
    <lineage>
        <taxon>Bacteria</taxon>
        <taxon>Bacillati</taxon>
        <taxon>Bacillota</taxon>
        <taxon>Bacilli</taxon>
        <taxon>Bacillales</taxon>
        <taxon>Bacillaceae</taxon>
        <taxon>Lysinibacillus</taxon>
    </lineage>
</organism>
<dbReference type="Pfam" id="PF05709">
    <property type="entry name" value="Sipho_tail"/>
    <property type="match status" value="1"/>
</dbReference>
<feature type="domain" description="Siphovirus-type tail component RIFT-related" evidence="1">
    <location>
        <begin position="9"/>
        <end position="154"/>
    </location>
</feature>
<dbReference type="InterPro" id="IPR008841">
    <property type="entry name" value="Siphovirus-type_tail_N"/>
</dbReference>
<dbReference type="RefSeq" id="WP_103976474.1">
    <property type="nucleotide sequence ID" value="NZ_PGLV01000001.1"/>
</dbReference>